<gene>
    <name evidence="1" type="ORF">SacmaDRAFT_4500</name>
</gene>
<organism evidence="1 2">
    <name type="scientific">Saccharomonospora marina XMU15</name>
    <dbReference type="NCBI Taxonomy" id="882083"/>
    <lineage>
        <taxon>Bacteria</taxon>
        <taxon>Bacillati</taxon>
        <taxon>Actinomycetota</taxon>
        <taxon>Actinomycetes</taxon>
        <taxon>Pseudonocardiales</taxon>
        <taxon>Pseudonocardiaceae</taxon>
        <taxon>Saccharomonospora</taxon>
    </lineage>
</organism>
<proteinExistence type="predicted"/>
<evidence type="ECO:0000313" key="1">
    <source>
        <dbReference type="EMBL" id="EHR52684.1"/>
    </source>
</evidence>
<name>H5XAX4_9PSEU</name>
<reference evidence="1 2" key="1">
    <citation type="journal article" date="2012" name="Stand. Genomic Sci.">
        <title>Genome sequence of the ocean sediment bacterium Saccharomonospora marina type strain (XMU15(T)).</title>
        <authorList>
            <person name="Klenk H.P."/>
            <person name="Lu M."/>
            <person name="Lucas S."/>
            <person name="Lapidus A."/>
            <person name="Copeland A."/>
            <person name="Pitluck S."/>
            <person name="Goodwin L.A."/>
            <person name="Han C."/>
            <person name="Tapia R."/>
            <person name="Brambilla E.M."/>
            <person name="Potter G."/>
            <person name="Land M."/>
            <person name="Ivanova N."/>
            <person name="Rohde M."/>
            <person name="Goker M."/>
            <person name="Detter J.C."/>
            <person name="Li W.J."/>
            <person name="Kyrpides N.C."/>
            <person name="Woyke T."/>
        </authorList>
    </citation>
    <scope>NUCLEOTIDE SEQUENCE [LARGE SCALE GENOMIC DNA]</scope>
    <source>
        <strain evidence="1 2">XMU15</strain>
    </source>
</reference>
<dbReference type="AlphaFoldDB" id="H5XAX4"/>
<accession>H5XAX4</accession>
<dbReference type="HOGENOM" id="CLU_2809873_0_0_11"/>
<dbReference type="Proteomes" id="UP000004926">
    <property type="component" value="Chromosome"/>
</dbReference>
<sequence>MCRGLKVNGLTGPSLSWCCRSHPEAPPFHESLVAEGATAIVLVRYARANGRIRSSESPRASFSRSKS</sequence>
<dbReference type="EMBL" id="CM001439">
    <property type="protein sequence ID" value="EHR52684.1"/>
    <property type="molecule type" value="Genomic_DNA"/>
</dbReference>
<evidence type="ECO:0000313" key="2">
    <source>
        <dbReference type="Proteomes" id="UP000004926"/>
    </source>
</evidence>
<protein>
    <submittedName>
        <fullName evidence="1">Uncharacterized protein</fullName>
    </submittedName>
</protein>
<keyword evidence="2" id="KW-1185">Reference proteome</keyword>